<keyword evidence="3" id="KW-0449">Lipoprotein</keyword>
<dbReference type="GeneID" id="28978973"/>
<evidence type="ECO:0000313" key="5">
    <source>
        <dbReference type="EMBL" id="KPV76886.1"/>
    </source>
</evidence>
<protein>
    <recommendedName>
        <fullName evidence="4">NodB homology domain-containing protein</fullName>
    </recommendedName>
</protein>
<dbReference type="PANTHER" id="PTHR47561">
    <property type="entry name" value="POLYSACCHARIDE DEACETYLASE FAMILY PROTEIN (AFU_ORTHOLOGUE AFUA_6G05030)"/>
    <property type="match status" value="1"/>
</dbReference>
<accession>A0A194SBV6</accession>
<dbReference type="Proteomes" id="UP000053890">
    <property type="component" value="Unassembled WGS sequence"/>
</dbReference>
<dbReference type="PROSITE" id="PS51677">
    <property type="entry name" value="NODB"/>
    <property type="match status" value="1"/>
</dbReference>
<dbReference type="STRING" id="578459.A0A194SBV6"/>
<dbReference type="AlphaFoldDB" id="A0A194SBV6"/>
<dbReference type="Gene3D" id="3.20.20.370">
    <property type="entry name" value="Glycoside hydrolase/deacetylase"/>
    <property type="match status" value="1"/>
</dbReference>
<dbReference type="CDD" id="cd10938">
    <property type="entry name" value="CE4_HpPgdA_like"/>
    <property type="match status" value="1"/>
</dbReference>
<evidence type="ECO:0000313" key="6">
    <source>
        <dbReference type="Proteomes" id="UP000053890"/>
    </source>
</evidence>
<dbReference type="InterPro" id="IPR037950">
    <property type="entry name" value="PgdA-like"/>
</dbReference>
<dbReference type="InterPro" id="IPR011330">
    <property type="entry name" value="Glyco_hydro/deAcase_b/a-brl"/>
</dbReference>
<dbReference type="OMA" id="HMFIKSS"/>
<keyword evidence="2" id="KW-0325">Glycoprotein</keyword>
<dbReference type="InterPro" id="IPR002509">
    <property type="entry name" value="NODB_dom"/>
</dbReference>
<organism evidence="5 6">
    <name type="scientific">Rhodotorula graminis (strain WP1)</name>
    <dbReference type="NCBI Taxonomy" id="578459"/>
    <lineage>
        <taxon>Eukaryota</taxon>
        <taxon>Fungi</taxon>
        <taxon>Dikarya</taxon>
        <taxon>Basidiomycota</taxon>
        <taxon>Pucciniomycotina</taxon>
        <taxon>Microbotryomycetes</taxon>
        <taxon>Sporidiobolales</taxon>
        <taxon>Sporidiobolaceae</taxon>
        <taxon>Rhodotorula</taxon>
    </lineage>
</organism>
<evidence type="ECO:0000256" key="3">
    <source>
        <dbReference type="ARBA" id="ARBA00023288"/>
    </source>
</evidence>
<proteinExistence type="predicted"/>
<reference evidence="5 6" key="1">
    <citation type="journal article" date="2015" name="Front. Microbiol.">
        <title>Genome sequence of the plant growth promoting endophytic yeast Rhodotorula graminis WP1.</title>
        <authorList>
            <person name="Firrincieli A."/>
            <person name="Otillar R."/>
            <person name="Salamov A."/>
            <person name="Schmutz J."/>
            <person name="Khan Z."/>
            <person name="Redman R.S."/>
            <person name="Fleck N.D."/>
            <person name="Lindquist E."/>
            <person name="Grigoriev I.V."/>
            <person name="Doty S.L."/>
        </authorList>
    </citation>
    <scope>NUCLEOTIDE SEQUENCE [LARGE SCALE GENOMIC DNA]</scope>
    <source>
        <strain evidence="5 6">WP1</strain>
    </source>
</reference>
<keyword evidence="6" id="KW-1185">Reference proteome</keyword>
<dbReference type="GO" id="GO:0016810">
    <property type="term" value="F:hydrolase activity, acting on carbon-nitrogen (but not peptide) bonds"/>
    <property type="evidence" value="ECO:0007669"/>
    <property type="project" value="InterPro"/>
</dbReference>
<dbReference type="RefSeq" id="XP_018272935.1">
    <property type="nucleotide sequence ID" value="XM_018418526.1"/>
</dbReference>
<keyword evidence="2" id="KW-0472">Membrane</keyword>
<name>A0A194SBV6_RHOGW</name>
<dbReference type="GO" id="GO:0005975">
    <property type="term" value="P:carbohydrate metabolic process"/>
    <property type="evidence" value="ECO:0007669"/>
    <property type="project" value="InterPro"/>
</dbReference>
<evidence type="ECO:0000259" key="4">
    <source>
        <dbReference type="PROSITE" id="PS51677"/>
    </source>
</evidence>
<dbReference type="OrthoDB" id="3162524at2759"/>
<dbReference type="EMBL" id="KQ474075">
    <property type="protein sequence ID" value="KPV76886.1"/>
    <property type="molecule type" value="Genomic_DNA"/>
</dbReference>
<dbReference type="GO" id="GO:0005886">
    <property type="term" value="C:plasma membrane"/>
    <property type="evidence" value="ECO:0007669"/>
    <property type="project" value="UniProtKB-SubCell"/>
</dbReference>
<dbReference type="PANTHER" id="PTHR47561:SF1">
    <property type="entry name" value="POLYSACCHARIDE DEACETYLASE FAMILY PROTEIN (AFU_ORTHOLOGUE AFUA_6G05030)"/>
    <property type="match status" value="1"/>
</dbReference>
<evidence type="ECO:0000256" key="1">
    <source>
        <dbReference type="ARBA" id="ARBA00004609"/>
    </source>
</evidence>
<evidence type="ECO:0000256" key="2">
    <source>
        <dbReference type="ARBA" id="ARBA00022622"/>
    </source>
</evidence>
<dbReference type="Pfam" id="PF01522">
    <property type="entry name" value="Polysacc_deac_1"/>
    <property type="match status" value="1"/>
</dbReference>
<sequence>MAKRALVTIGCDVDSCAGWLGSYHGEDSPNDISRGVFAAEVGVPRLLKLFRKYGIKASFFIPGHTLDSFPDEMAAIVKDGHEVGLHGYSHENPVAMTISQQKEILDHTFDQLTKLAGKPPVGSVAPWWESSKEGIALLQEKGILYDHSSQAHDCLPFYTRTEDTWTKIDYSADSAKSWMKPLVKGELTSLVTIPANWYLDDLPPHMFIKKSPNSHGFVDVRTTVDLWKRHFTYFYREHDWHVFPLTIHPDTSGRPHVLLALEEFIEWLQTHDGVEFVTMEAVANEFREKFPYPGEQAKYVKEASKEGQQ</sequence>
<comment type="subcellular location">
    <subcellularLocation>
        <location evidence="1">Cell membrane</location>
        <topology evidence="1">Lipid-anchor</topology>
        <topology evidence="1">GPI-anchor</topology>
    </subcellularLocation>
</comment>
<dbReference type="SUPFAM" id="SSF88713">
    <property type="entry name" value="Glycoside hydrolase/deacetylase"/>
    <property type="match status" value="1"/>
</dbReference>
<keyword evidence="2" id="KW-0336">GPI-anchor</keyword>
<dbReference type="GO" id="GO:0098552">
    <property type="term" value="C:side of membrane"/>
    <property type="evidence" value="ECO:0007669"/>
    <property type="project" value="UniProtKB-KW"/>
</dbReference>
<gene>
    <name evidence="5" type="ORF">RHOBADRAFT_64610</name>
</gene>
<feature type="domain" description="NodB homology" evidence="4">
    <location>
        <begin position="29"/>
        <end position="277"/>
    </location>
</feature>